<comment type="caution">
    <text evidence="1">The sequence shown here is derived from an EMBL/GenBank/DDBJ whole genome shotgun (WGS) entry which is preliminary data.</text>
</comment>
<protein>
    <submittedName>
        <fullName evidence="1">SIR2-like domain-containing protein</fullName>
    </submittedName>
</protein>
<sequence>MVRSHIISNDDEETAKILAPYIQSGNLNFLIGSGASLPAIKTAGDIEKKLDKLIKDGKAKEADREMVGFIEAIGETYKQLKDDPIYSDDLDEAFNNYSNFISIVDQILFFRKNEILPRQATIFSTNYDMFIEFAASKSPSISINDGFDRSSGQSENFAFAPEKYFDRTYRASSLYARRVEIPTINLIKPHGSLNWTKRGSDLIYNASAVQPLTPAEKADPVKVSEYLSKHFLIMPNFRKFHETLMERVYYDLLRLFSKSMEQENVALMAFGFSFSDEHILDITKRSLRNPTSQLIIFAYSHDDIALYQAKFAKHRNVSVIGPPAGTNINFLRLNNILSAVLPEIKNG</sequence>
<evidence type="ECO:0000313" key="1">
    <source>
        <dbReference type="EMBL" id="VTZ50535.1"/>
    </source>
</evidence>
<dbReference type="Pfam" id="PF13289">
    <property type="entry name" value="SIR2_2"/>
    <property type="match status" value="1"/>
</dbReference>
<dbReference type="AlphaFoldDB" id="A0A8B6M8A6"/>
<evidence type="ECO:0000313" key="2">
    <source>
        <dbReference type="Proteomes" id="UP000485880"/>
    </source>
</evidence>
<keyword evidence="2" id="KW-1185">Reference proteome</keyword>
<dbReference type="Proteomes" id="UP000485880">
    <property type="component" value="Unassembled WGS sequence"/>
</dbReference>
<gene>
    <name evidence="1" type="ORF">MPC4_250043</name>
</gene>
<proteinExistence type="predicted"/>
<name>A0A8B6M8A6_METTU</name>
<dbReference type="RefSeq" id="WP_174512596.1">
    <property type="nucleotide sequence ID" value="NZ_CABFMQ020000082.1"/>
</dbReference>
<organism evidence="1 2">
    <name type="scientific">Methylocella tundrae</name>
    <dbReference type="NCBI Taxonomy" id="227605"/>
    <lineage>
        <taxon>Bacteria</taxon>
        <taxon>Pseudomonadati</taxon>
        <taxon>Pseudomonadota</taxon>
        <taxon>Alphaproteobacteria</taxon>
        <taxon>Hyphomicrobiales</taxon>
        <taxon>Beijerinckiaceae</taxon>
        <taxon>Methylocella</taxon>
    </lineage>
</organism>
<reference evidence="1 2" key="1">
    <citation type="submission" date="2019-05" db="EMBL/GenBank/DDBJ databases">
        <authorList>
            <person name="Farhan Ul Haque M."/>
        </authorList>
    </citation>
    <scope>NUCLEOTIDE SEQUENCE [LARGE SCALE GENOMIC DNA]</scope>
    <source>
        <strain evidence="1">2</strain>
    </source>
</reference>
<accession>A0A8B6M8A6</accession>
<dbReference type="EMBL" id="CABFMQ020000082">
    <property type="protein sequence ID" value="VTZ50535.1"/>
    <property type="molecule type" value="Genomic_DNA"/>
</dbReference>